<feature type="region of interest" description="Disordered" evidence="1">
    <location>
        <begin position="103"/>
        <end position="128"/>
    </location>
</feature>
<feature type="region of interest" description="Disordered" evidence="1">
    <location>
        <begin position="1"/>
        <end position="20"/>
    </location>
</feature>
<dbReference type="VEuPathDB" id="FungiDB:AeMF1_001019"/>
<keyword evidence="3" id="KW-1185">Reference proteome</keyword>
<protein>
    <submittedName>
        <fullName evidence="2">Uncharacterized protein</fullName>
    </submittedName>
</protein>
<dbReference type="Proteomes" id="UP000481153">
    <property type="component" value="Unassembled WGS sequence"/>
</dbReference>
<proteinExistence type="predicted"/>
<sequence length="128" mass="14158">MGWNPFKLKDPSQRPAAATDSNKKIKILLGWSNTYAQTYGTPKQVDVAAQPKTKTPVPVTIPAKYLRGKTTCVGGKKIPYTRRQSMQKQKSALLYAYIEEEPSNDDLDSSAVTQELSPRSRCSSSSSF</sequence>
<evidence type="ECO:0000256" key="1">
    <source>
        <dbReference type="SAM" id="MobiDB-lite"/>
    </source>
</evidence>
<dbReference type="EMBL" id="VJMJ01000101">
    <property type="protein sequence ID" value="KAF0735128.1"/>
    <property type="molecule type" value="Genomic_DNA"/>
</dbReference>
<evidence type="ECO:0000313" key="3">
    <source>
        <dbReference type="Proteomes" id="UP000481153"/>
    </source>
</evidence>
<name>A0A6G0X571_9STRA</name>
<feature type="compositionally biased region" description="Low complexity" evidence="1">
    <location>
        <begin position="117"/>
        <end position="128"/>
    </location>
</feature>
<dbReference type="AlphaFoldDB" id="A0A6G0X571"/>
<comment type="caution">
    <text evidence="2">The sequence shown here is derived from an EMBL/GenBank/DDBJ whole genome shotgun (WGS) entry which is preliminary data.</text>
</comment>
<reference evidence="2 3" key="1">
    <citation type="submission" date="2019-07" db="EMBL/GenBank/DDBJ databases">
        <title>Genomics analysis of Aphanomyces spp. identifies a new class of oomycete effector associated with host adaptation.</title>
        <authorList>
            <person name="Gaulin E."/>
        </authorList>
    </citation>
    <scope>NUCLEOTIDE SEQUENCE [LARGE SCALE GENOMIC DNA]</scope>
    <source>
        <strain evidence="2 3">ATCC 201684</strain>
    </source>
</reference>
<evidence type="ECO:0000313" key="2">
    <source>
        <dbReference type="EMBL" id="KAF0735128.1"/>
    </source>
</evidence>
<gene>
    <name evidence="2" type="ORF">Ae201684_008340</name>
</gene>
<accession>A0A6G0X571</accession>
<organism evidence="2 3">
    <name type="scientific">Aphanomyces euteiches</name>
    <dbReference type="NCBI Taxonomy" id="100861"/>
    <lineage>
        <taxon>Eukaryota</taxon>
        <taxon>Sar</taxon>
        <taxon>Stramenopiles</taxon>
        <taxon>Oomycota</taxon>
        <taxon>Saprolegniomycetes</taxon>
        <taxon>Saprolegniales</taxon>
        <taxon>Verrucalvaceae</taxon>
        <taxon>Aphanomyces</taxon>
    </lineage>
</organism>